<dbReference type="InterPro" id="IPR044929">
    <property type="entry name" value="DNA/RNA_non-sp_Endonuclease_sf"/>
</dbReference>
<evidence type="ECO:0000256" key="2">
    <source>
        <dbReference type="ARBA" id="ARBA00023180"/>
    </source>
</evidence>
<dbReference type="InterPro" id="IPR017850">
    <property type="entry name" value="Alkaline_phosphatase_core_sf"/>
</dbReference>
<dbReference type="SUPFAM" id="SSF54060">
    <property type="entry name" value="His-Me finger endonucleases"/>
    <property type="match status" value="1"/>
</dbReference>
<reference evidence="4" key="1">
    <citation type="submission" date="2021-06" db="EMBL/GenBank/DDBJ databases">
        <title>Parelaphostrongylus tenuis whole genome reference sequence.</title>
        <authorList>
            <person name="Garwood T.J."/>
            <person name="Larsen P.A."/>
            <person name="Fountain-Jones N.M."/>
            <person name="Garbe J.R."/>
            <person name="Macchietto M.G."/>
            <person name="Kania S.A."/>
            <person name="Gerhold R.W."/>
            <person name="Richards J.E."/>
            <person name="Wolf T.M."/>
        </authorList>
    </citation>
    <scope>NUCLEOTIDE SEQUENCE</scope>
    <source>
        <strain evidence="4">MNPRO001-30</strain>
        <tissue evidence="4">Meninges</tissue>
    </source>
</reference>
<keyword evidence="1" id="KW-0378">Hydrolase</keyword>
<evidence type="ECO:0000259" key="3">
    <source>
        <dbReference type="SMART" id="SM00477"/>
    </source>
</evidence>
<evidence type="ECO:0000313" key="5">
    <source>
        <dbReference type="Proteomes" id="UP001196413"/>
    </source>
</evidence>
<dbReference type="Gene3D" id="3.30.1360.180">
    <property type="match status" value="1"/>
</dbReference>
<dbReference type="InterPro" id="IPR020821">
    <property type="entry name" value="ENPP1-3/EXOG-like_nuc-like"/>
</dbReference>
<name>A0AAD5N528_PARTN</name>
<accession>A0AAD5N528</accession>
<dbReference type="PANTHER" id="PTHR10151">
    <property type="entry name" value="ECTONUCLEOTIDE PYROPHOSPHATASE/PHOSPHODIESTERASE"/>
    <property type="match status" value="1"/>
</dbReference>
<dbReference type="CDD" id="cd16018">
    <property type="entry name" value="Enpp"/>
    <property type="match status" value="1"/>
</dbReference>
<keyword evidence="2" id="KW-0325">Glycoprotein</keyword>
<evidence type="ECO:0000256" key="1">
    <source>
        <dbReference type="ARBA" id="ARBA00022801"/>
    </source>
</evidence>
<dbReference type="Gene3D" id="3.40.720.10">
    <property type="entry name" value="Alkaline Phosphatase, subunit A"/>
    <property type="match status" value="1"/>
</dbReference>
<dbReference type="GO" id="GO:0031674">
    <property type="term" value="C:I band"/>
    <property type="evidence" value="ECO:0007669"/>
    <property type="project" value="TreeGrafter"/>
</dbReference>
<gene>
    <name evidence="4" type="ORF">KIN20_016258</name>
</gene>
<feature type="domain" description="ENPP1-3/EXOG-like endonuclease/phosphodiesterase" evidence="3">
    <location>
        <begin position="557"/>
        <end position="754"/>
    </location>
</feature>
<dbReference type="SMART" id="SM00477">
    <property type="entry name" value="NUC"/>
    <property type="match status" value="1"/>
</dbReference>
<sequence>MMTMEGSTQNSTVVPLTAVVVPEKSGFDDSNRVVRCCFPLHFMVLQHDLWSAVIAIKLGHMEQRMNRDQDRFSKNFEETMNNPRKYQQASTPDVLPIQPHTWADCPGTCNRSDFPTSALLILSMDGFSREYLDRYKLSSFNYLAKCGATAERVYPSFPSRTFPNHYTIVTGLYPESHGIVDNSIYDESLSDTLQSMKTTKNQGFYQGDPIWNVYKRYGGRTACLFWPGCAYNISGLKPDINVPYNKSLPIRQRFDMIVEWLRLPLRHRPGLITAYIEEPDSAGHYQTTDKDIESTLLDIDNHLWYLIKRLRDENLLNCVNLAVVSDHGMQKVNFTPYFSDMLNNKDVLIVAGAVSRLHKYKSDLTVEQLMNPFQCQRGDKWKVYDRESMATRKHYQKTPRVGDVVVRGQPGTRFYKDESTNYNLTGDHGYDYINPTMHTIFYAMGPSIKKGSFLPAFQNIEYMNLWLNLLGLPESVPNNGTLGIMDRILVHAPFRPTTFYSPLPECPITNLRAAEVSQLCSSTDLEQIERLLSCALPPQFPFEISSVTSNCFQNYCEKLIISGTGEDDRGAVVERLARGKTGLQTECVFANRKYASRTNKAISLELISRTLSADRTGFANISPIVIPWRSGFVNDVLDPLNAYTRSLVDRFGQLFVVTGTAYDYNYDGIADKETRSIPSHLYRVVIACLSGWSSDGSSCLEPYDAITLSFIFPHIEKDVNCLIPDDLLLEYTARLLDVELISGLRFQFTNLSNAQLLQLKTHIDLQLW</sequence>
<dbReference type="PANTHER" id="PTHR10151:SF114">
    <property type="entry name" value="ECTONUCLEOTIDE PYROPHOSPHATASE_PHOSPHODIESTERASE C27A7.3"/>
    <property type="match status" value="1"/>
</dbReference>
<dbReference type="AlphaFoldDB" id="A0AAD5N528"/>
<dbReference type="SUPFAM" id="SSF53649">
    <property type="entry name" value="Alkaline phosphatase-like"/>
    <property type="match status" value="1"/>
</dbReference>
<dbReference type="EMBL" id="JAHQIW010003268">
    <property type="protein sequence ID" value="KAJ1357974.1"/>
    <property type="molecule type" value="Genomic_DNA"/>
</dbReference>
<comment type="caution">
    <text evidence="4">The sequence shown here is derived from an EMBL/GenBank/DDBJ whole genome shotgun (WGS) entry which is preliminary data.</text>
</comment>
<keyword evidence="5" id="KW-1185">Reference proteome</keyword>
<dbReference type="InterPro" id="IPR002591">
    <property type="entry name" value="Phosphodiest/P_Trfase"/>
</dbReference>
<dbReference type="Pfam" id="PF01663">
    <property type="entry name" value="Phosphodiest"/>
    <property type="match status" value="1"/>
</dbReference>
<proteinExistence type="predicted"/>
<evidence type="ECO:0000313" key="4">
    <source>
        <dbReference type="EMBL" id="KAJ1357974.1"/>
    </source>
</evidence>
<dbReference type="GO" id="GO:0016787">
    <property type="term" value="F:hydrolase activity"/>
    <property type="evidence" value="ECO:0007669"/>
    <property type="project" value="UniProtKB-KW"/>
</dbReference>
<dbReference type="GO" id="GO:0003676">
    <property type="term" value="F:nucleic acid binding"/>
    <property type="evidence" value="ECO:0007669"/>
    <property type="project" value="InterPro"/>
</dbReference>
<dbReference type="GO" id="GO:0055120">
    <property type="term" value="C:striated muscle dense body"/>
    <property type="evidence" value="ECO:0007669"/>
    <property type="project" value="TreeGrafter"/>
</dbReference>
<protein>
    <recommendedName>
        <fullName evidence="3">ENPP1-3/EXOG-like endonuclease/phosphodiesterase domain-containing protein</fullName>
    </recommendedName>
</protein>
<dbReference type="GO" id="GO:0016529">
    <property type="term" value="C:sarcoplasmic reticulum"/>
    <property type="evidence" value="ECO:0007669"/>
    <property type="project" value="TreeGrafter"/>
</dbReference>
<organism evidence="4 5">
    <name type="scientific">Parelaphostrongylus tenuis</name>
    <name type="common">Meningeal worm</name>
    <dbReference type="NCBI Taxonomy" id="148309"/>
    <lineage>
        <taxon>Eukaryota</taxon>
        <taxon>Metazoa</taxon>
        <taxon>Ecdysozoa</taxon>
        <taxon>Nematoda</taxon>
        <taxon>Chromadorea</taxon>
        <taxon>Rhabditida</taxon>
        <taxon>Rhabditina</taxon>
        <taxon>Rhabditomorpha</taxon>
        <taxon>Strongyloidea</taxon>
        <taxon>Metastrongylidae</taxon>
        <taxon>Parelaphostrongylus</taxon>
    </lineage>
</organism>
<dbReference type="Proteomes" id="UP001196413">
    <property type="component" value="Unassembled WGS sequence"/>
</dbReference>
<dbReference type="Gene3D" id="3.40.570.10">
    <property type="entry name" value="Extracellular Endonuclease, subunit A"/>
    <property type="match status" value="1"/>
</dbReference>
<dbReference type="InterPro" id="IPR044925">
    <property type="entry name" value="His-Me_finger_sf"/>
</dbReference>
<dbReference type="GO" id="GO:0046872">
    <property type="term" value="F:metal ion binding"/>
    <property type="evidence" value="ECO:0007669"/>
    <property type="project" value="InterPro"/>
</dbReference>